<comment type="caution">
    <text evidence="1">The sequence shown here is derived from an EMBL/GenBank/DDBJ whole genome shotgun (WGS) entry which is preliminary data.</text>
</comment>
<name>A0A482X1N8_LAOST</name>
<dbReference type="SMR" id="A0A482X1N8"/>
<protein>
    <submittedName>
        <fullName evidence="1">Uncharacterized protein</fullName>
    </submittedName>
</protein>
<sequence>MEMTPDFDLRSIDWAMIYVSTSEPTLLGDEYKGIPREMVRYMDVKKCLRTLTEVYMENINNVLYSKIERGDFQWQNDVVQKFLPRDAEKISHLCRTTIQIAMQHTNRSAAFIAFVYCFTHPVPISPYIQVTSFHLQGMHEVDLDATKGNVFKYNDETQKYHVFNQPIEDTSLKEERMEVSLSGEIRKKVGKFGWS</sequence>
<dbReference type="AlphaFoldDB" id="A0A482X1N8"/>
<reference evidence="1 2" key="1">
    <citation type="journal article" date="2017" name="Gigascience">
        <title>Genome sequence of the small brown planthopper, Laodelphax striatellus.</title>
        <authorList>
            <person name="Zhu J."/>
            <person name="Jiang F."/>
            <person name="Wang X."/>
            <person name="Yang P."/>
            <person name="Bao Y."/>
            <person name="Zhao W."/>
            <person name="Wang W."/>
            <person name="Lu H."/>
            <person name="Wang Q."/>
            <person name="Cui N."/>
            <person name="Li J."/>
            <person name="Chen X."/>
            <person name="Luo L."/>
            <person name="Yu J."/>
            <person name="Kang L."/>
            <person name="Cui F."/>
        </authorList>
    </citation>
    <scope>NUCLEOTIDE SEQUENCE [LARGE SCALE GENOMIC DNA]</scope>
    <source>
        <strain evidence="1">Lst14</strain>
    </source>
</reference>
<dbReference type="InParanoid" id="A0A482X1N8"/>
<proteinExistence type="predicted"/>
<evidence type="ECO:0000313" key="1">
    <source>
        <dbReference type="EMBL" id="RZF39496.1"/>
    </source>
</evidence>
<keyword evidence="2" id="KW-1185">Reference proteome</keyword>
<organism evidence="1 2">
    <name type="scientific">Laodelphax striatellus</name>
    <name type="common">Small brown planthopper</name>
    <name type="synonym">Delphax striatella</name>
    <dbReference type="NCBI Taxonomy" id="195883"/>
    <lineage>
        <taxon>Eukaryota</taxon>
        <taxon>Metazoa</taxon>
        <taxon>Ecdysozoa</taxon>
        <taxon>Arthropoda</taxon>
        <taxon>Hexapoda</taxon>
        <taxon>Insecta</taxon>
        <taxon>Pterygota</taxon>
        <taxon>Neoptera</taxon>
        <taxon>Paraneoptera</taxon>
        <taxon>Hemiptera</taxon>
        <taxon>Auchenorrhyncha</taxon>
        <taxon>Fulgoroidea</taxon>
        <taxon>Delphacidae</taxon>
        <taxon>Criomorphinae</taxon>
        <taxon>Laodelphax</taxon>
    </lineage>
</organism>
<dbReference type="EMBL" id="QKKF02019844">
    <property type="protein sequence ID" value="RZF39496.1"/>
    <property type="molecule type" value="Genomic_DNA"/>
</dbReference>
<evidence type="ECO:0000313" key="2">
    <source>
        <dbReference type="Proteomes" id="UP000291343"/>
    </source>
</evidence>
<gene>
    <name evidence="1" type="ORF">LSTR_LSTR001017</name>
</gene>
<dbReference type="Proteomes" id="UP000291343">
    <property type="component" value="Unassembled WGS sequence"/>
</dbReference>
<accession>A0A482X1N8</accession>